<dbReference type="EC" id="1.1.1.85" evidence="15"/>
<feature type="binding site" evidence="15">
    <location>
        <position position="107"/>
    </location>
    <ligand>
        <name>substrate</name>
    </ligand>
</feature>
<dbReference type="EMBL" id="DSFP01000007">
    <property type="protein sequence ID" value="HEW45120.1"/>
    <property type="molecule type" value="Genomic_DNA"/>
</dbReference>
<dbReference type="AlphaFoldDB" id="A0A7C2V2C2"/>
<keyword evidence="12 15" id="KW-0560">Oxidoreductase</keyword>
<feature type="binding site" evidence="15">
    <location>
        <position position="248"/>
    </location>
    <ligand>
        <name>Mg(2+)</name>
        <dbReference type="ChEBI" id="CHEBI:18420"/>
    </ligand>
</feature>
<keyword evidence="8 15" id="KW-0963">Cytoplasm</keyword>
<dbReference type="InterPro" id="IPR024084">
    <property type="entry name" value="IsoPropMal-DH-like_dom"/>
</dbReference>
<gene>
    <name evidence="15 18" type="primary">leuB</name>
    <name evidence="18" type="ORF">ENO47_00355</name>
</gene>
<comment type="subunit">
    <text evidence="6 15 16">Homodimer.</text>
</comment>
<dbReference type="InterPro" id="IPR004429">
    <property type="entry name" value="Isopropylmalate_DH"/>
</dbReference>
<keyword evidence="13 15" id="KW-0520">NAD</keyword>
<feature type="site" description="Important for catalysis" evidence="15">
    <location>
        <position position="192"/>
    </location>
</feature>
<comment type="subcellular location">
    <subcellularLocation>
        <location evidence="3 15">Cytoplasm</location>
    </subcellularLocation>
</comment>
<keyword evidence="10 15" id="KW-0479">Metal-binding</keyword>
<feature type="binding site" evidence="15">
    <location>
        <position position="252"/>
    </location>
    <ligand>
        <name>Mg(2+)</name>
        <dbReference type="ChEBI" id="CHEBI:18420"/>
    </ligand>
</feature>
<feature type="binding site" evidence="15">
    <location>
        <begin position="281"/>
        <end position="293"/>
    </location>
    <ligand>
        <name>NAD(+)</name>
        <dbReference type="ChEBI" id="CHEBI:57540"/>
    </ligand>
</feature>
<evidence type="ECO:0000256" key="16">
    <source>
        <dbReference type="RuleBase" id="RU004445"/>
    </source>
</evidence>
<protein>
    <recommendedName>
        <fullName evidence="15">3-isopropylmalate dehydrogenase</fullName>
        <ecNumber evidence="15">1.1.1.85</ecNumber>
    </recommendedName>
    <alternativeName>
        <fullName evidence="15">3-IPM-DH</fullName>
    </alternativeName>
    <alternativeName>
        <fullName evidence="15">Beta-IPM dehydrogenase</fullName>
        <shortName evidence="15">IMDH</shortName>
    </alternativeName>
</protein>
<dbReference type="Pfam" id="PF00180">
    <property type="entry name" value="Iso_dh"/>
    <property type="match status" value="1"/>
</dbReference>
<dbReference type="GO" id="GO:0003862">
    <property type="term" value="F:3-isopropylmalate dehydrogenase activity"/>
    <property type="evidence" value="ECO:0007669"/>
    <property type="project" value="UniProtKB-UniRule"/>
</dbReference>
<dbReference type="PANTHER" id="PTHR42979">
    <property type="entry name" value="3-ISOPROPYLMALATE DEHYDROGENASE"/>
    <property type="match status" value="1"/>
</dbReference>
<evidence type="ECO:0000256" key="5">
    <source>
        <dbReference type="ARBA" id="ARBA00008319"/>
    </source>
</evidence>
<dbReference type="Gene3D" id="3.40.718.10">
    <property type="entry name" value="Isopropylmalate Dehydrogenase"/>
    <property type="match status" value="1"/>
</dbReference>
<dbReference type="GO" id="GO:0000287">
    <property type="term" value="F:magnesium ion binding"/>
    <property type="evidence" value="ECO:0007669"/>
    <property type="project" value="InterPro"/>
</dbReference>
<name>A0A7C2V2C2_9AQUI</name>
<comment type="caution">
    <text evidence="18">The sequence shown here is derived from an EMBL/GenBank/DDBJ whole genome shotgun (WGS) entry which is preliminary data.</text>
</comment>
<feature type="domain" description="Isopropylmalate dehydrogenase-like" evidence="17">
    <location>
        <begin position="5"/>
        <end position="352"/>
    </location>
</feature>
<evidence type="ECO:0000256" key="8">
    <source>
        <dbReference type="ARBA" id="ARBA00022490"/>
    </source>
</evidence>
<evidence type="ECO:0000256" key="3">
    <source>
        <dbReference type="ARBA" id="ARBA00004496"/>
    </source>
</evidence>
<dbReference type="NCBIfam" id="TIGR00169">
    <property type="entry name" value="leuB"/>
    <property type="match status" value="1"/>
</dbReference>
<evidence type="ECO:0000256" key="10">
    <source>
        <dbReference type="ARBA" id="ARBA00022723"/>
    </source>
</evidence>
<dbReference type="GO" id="GO:0005829">
    <property type="term" value="C:cytosol"/>
    <property type="evidence" value="ECO:0007669"/>
    <property type="project" value="TreeGrafter"/>
</dbReference>
<evidence type="ECO:0000256" key="15">
    <source>
        <dbReference type="HAMAP-Rule" id="MF_01033"/>
    </source>
</evidence>
<comment type="similarity">
    <text evidence="5 15">Belongs to the isocitrate and isopropylmalate dehydrogenases family. LeuB type 1 subfamily.</text>
</comment>
<evidence type="ECO:0000256" key="12">
    <source>
        <dbReference type="ARBA" id="ARBA00023002"/>
    </source>
</evidence>
<evidence type="ECO:0000256" key="13">
    <source>
        <dbReference type="ARBA" id="ARBA00023027"/>
    </source>
</evidence>
<evidence type="ECO:0000259" key="17">
    <source>
        <dbReference type="SMART" id="SM01329"/>
    </source>
</evidence>
<comment type="catalytic activity">
    <reaction evidence="1 15 16">
        <text>(2R,3S)-3-isopropylmalate + NAD(+) = 4-methyl-2-oxopentanoate + CO2 + NADH</text>
        <dbReference type="Rhea" id="RHEA:32271"/>
        <dbReference type="ChEBI" id="CHEBI:16526"/>
        <dbReference type="ChEBI" id="CHEBI:17865"/>
        <dbReference type="ChEBI" id="CHEBI:35121"/>
        <dbReference type="ChEBI" id="CHEBI:57540"/>
        <dbReference type="ChEBI" id="CHEBI:57945"/>
        <dbReference type="EC" id="1.1.1.85"/>
    </reaction>
</comment>
<keyword evidence="15" id="KW-0464">Manganese</keyword>
<dbReference type="InterPro" id="IPR019818">
    <property type="entry name" value="IsoCit/isopropylmalate_DH_CS"/>
</dbReference>
<comment type="cofactor">
    <cofactor evidence="2">
        <name>Mn(2+)</name>
        <dbReference type="ChEBI" id="CHEBI:29035"/>
    </cofactor>
</comment>
<dbReference type="FunFam" id="3.40.718.10:FF:000028">
    <property type="entry name" value="3-isopropylmalate dehydrogenase"/>
    <property type="match status" value="1"/>
</dbReference>
<keyword evidence="11 15" id="KW-0460">Magnesium</keyword>
<comment type="pathway">
    <text evidence="4 15 16">Amino-acid biosynthesis; L-leucine biosynthesis; L-leucine from 3-methyl-2-oxobutanoate: step 3/4.</text>
</comment>
<dbReference type="UniPathway" id="UPA00048">
    <property type="reaction ID" value="UER00072"/>
</dbReference>
<evidence type="ECO:0000256" key="6">
    <source>
        <dbReference type="ARBA" id="ARBA00011738"/>
    </source>
</evidence>
<evidence type="ECO:0000256" key="14">
    <source>
        <dbReference type="ARBA" id="ARBA00023304"/>
    </source>
</evidence>
<evidence type="ECO:0000256" key="2">
    <source>
        <dbReference type="ARBA" id="ARBA00001936"/>
    </source>
</evidence>
<sequence length="364" mass="39783">MPTFKIAVLEGDGIGPEVVSSALKVLKKIGELSGVDFIFEKALIGGSAIDQKGTPLPQETVDLCLNSDAVLLGAVGGPKWDDLPTDKRPEKGLLGIRKALDLYANLRPAKVYEPLISSSPLKEEVARGTDFIVVRELTGDVYYGEPRGIFVENGKRVGINTMRYTEDEIRRVVRKAFEVALQRKKKLTSVDKSNVLEVSGLWKSVVEEEAKNYPEVELEHLYVDNCAMQIIRRPSSFDVIVTGNIFGDILSDEAAVITGSLGMLPSASLGDKYALYEPVHGSAPDIAGKGIANPIATILSASMMLRYSFGLKREADVIDRAVELVFERGYRTPDIYSEGCIKAGTEDMTKAIIKVVEELWEGLS</sequence>
<comment type="function">
    <text evidence="15 16">Catalyzes the oxidation of 3-carboxy-2-hydroxy-4-methylpentanoate (3-isopropylmalate) to 3-carboxy-4-methyl-2-oxopentanoate. The product decarboxylates to 4-methyl-2 oxopentanoate.</text>
</comment>
<feature type="binding site" evidence="15">
    <location>
        <position position="224"/>
    </location>
    <ligand>
        <name>Mg(2+)</name>
        <dbReference type="ChEBI" id="CHEBI:18420"/>
    </ligand>
</feature>
<evidence type="ECO:0000313" key="18">
    <source>
        <dbReference type="EMBL" id="HEW45120.1"/>
    </source>
</evidence>
<dbReference type="GO" id="GO:0051287">
    <property type="term" value="F:NAD binding"/>
    <property type="evidence" value="ECO:0007669"/>
    <property type="project" value="InterPro"/>
</dbReference>
<accession>A0A7C2V2C2</accession>
<feature type="site" description="Important for catalysis" evidence="15">
    <location>
        <position position="142"/>
    </location>
</feature>
<evidence type="ECO:0000256" key="9">
    <source>
        <dbReference type="ARBA" id="ARBA00022605"/>
    </source>
</evidence>
<organism evidence="18">
    <name type="scientific">Hydrogenobacter sp</name>
    <dbReference type="NCBI Taxonomy" id="2152829"/>
    <lineage>
        <taxon>Bacteria</taxon>
        <taxon>Pseudomonadati</taxon>
        <taxon>Aquificota</taxon>
        <taxon>Aquificia</taxon>
        <taxon>Aquificales</taxon>
        <taxon>Aquificaceae</taxon>
        <taxon>Hydrogenobacter</taxon>
    </lineage>
</organism>
<dbReference type="SUPFAM" id="SSF53659">
    <property type="entry name" value="Isocitrate/Isopropylmalate dehydrogenase-like"/>
    <property type="match status" value="1"/>
</dbReference>
<dbReference type="PANTHER" id="PTHR42979:SF1">
    <property type="entry name" value="3-ISOPROPYLMALATE DEHYDROGENASE"/>
    <property type="match status" value="1"/>
</dbReference>
<dbReference type="PROSITE" id="PS00470">
    <property type="entry name" value="IDH_IMDH"/>
    <property type="match status" value="1"/>
</dbReference>
<feature type="binding site" evidence="15">
    <location>
        <position position="224"/>
    </location>
    <ligand>
        <name>substrate</name>
    </ligand>
</feature>
<dbReference type="HAMAP" id="MF_01033">
    <property type="entry name" value="LeuB_type1"/>
    <property type="match status" value="1"/>
</dbReference>
<keyword evidence="7 15" id="KW-0432">Leucine biosynthesis</keyword>
<dbReference type="SMART" id="SM01329">
    <property type="entry name" value="Iso_dh"/>
    <property type="match status" value="1"/>
</dbReference>
<feature type="binding site" evidence="15">
    <location>
        <position position="97"/>
    </location>
    <ligand>
        <name>substrate</name>
    </ligand>
</feature>
<feature type="binding site" evidence="15">
    <location>
        <position position="135"/>
    </location>
    <ligand>
        <name>substrate</name>
    </ligand>
</feature>
<evidence type="ECO:0000256" key="11">
    <source>
        <dbReference type="ARBA" id="ARBA00022842"/>
    </source>
</evidence>
<dbReference type="GO" id="GO:0009098">
    <property type="term" value="P:L-leucine biosynthetic process"/>
    <property type="evidence" value="ECO:0007669"/>
    <property type="project" value="UniProtKB-UniRule"/>
</dbReference>
<evidence type="ECO:0000256" key="7">
    <source>
        <dbReference type="ARBA" id="ARBA00022430"/>
    </source>
</evidence>
<proteinExistence type="inferred from homology"/>
<comment type="cofactor">
    <cofactor evidence="15 16">
        <name>Mg(2+)</name>
        <dbReference type="ChEBI" id="CHEBI:18420"/>
    </cofactor>
    <cofactor evidence="15 16">
        <name>Mn(2+)</name>
        <dbReference type="ChEBI" id="CHEBI:29035"/>
    </cofactor>
    <text evidence="15 16">Binds 1 Mg(2+) or Mn(2+) ion per subunit.</text>
</comment>
<evidence type="ECO:0000256" key="1">
    <source>
        <dbReference type="ARBA" id="ARBA00000624"/>
    </source>
</evidence>
<keyword evidence="14 15" id="KW-0100">Branched-chain amino acid biosynthesis</keyword>
<evidence type="ECO:0000256" key="4">
    <source>
        <dbReference type="ARBA" id="ARBA00004762"/>
    </source>
</evidence>
<keyword evidence="9 15" id="KW-0028">Amino-acid biosynthesis</keyword>
<feature type="binding site" evidence="15">
    <location>
        <begin position="77"/>
        <end position="90"/>
    </location>
    <ligand>
        <name>NAD(+)</name>
        <dbReference type="ChEBI" id="CHEBI:57540"/>
    </ligand>
</feature>
<reference evidence="18" key="1">
    <citation type="journal article" date="2020" name="mSystems">
        <title>Genome- and Community-Level Interaction Insights into Carbon Utilization and Element Cycling Functions of Hydrothermarchaeota in Hydrothermal Sediment.</title>
        <authorList>
            <person name="Zhou Z."/>
            <person name="Liu Y."/>
            <person name="Xu W."/>
            <person name="Pan J."/>
            <person name="Luo Z.H."/>
            <person name="Li M."/>
        </authorList>
    </citation>
    <scope>NUCLEOTIDE SEQUENCE [LARGE SCALE GENOMIC DNA]</scope>
    <source>
        <strain evidence="18">SpSt-132</strain>
    </source>
</reference>